<evidence type="ECO:0000313" key="2">
    <source>
        <dbReference type="EMBL" id="KEH34131.1"/>
    </source>
</evidence>
<evidence type="ECO:0000313" key="4">
    <source>
        <dbReference type="Proteomes" id="UP000002051"/>
    </source>
</evidence>
<feature type="transmembrane region" description="Helical" evidence="1">
    <location>
        <begin position="26"/>
        <end position="44"/>
    </location>
</feature>
<gene>
    <name evidence="2" type="ordered locus">MTR_3g061795</name>
</gene>
<reference evidence="3" key="3">
    <citation type="submission" date="2015-04" db="UniProtKB">
        <authorList>
            <consortium name="EnsemblPlants"/>
        </authorList>
    </citation>
    <scope>IDENTIFICATION</scope>
    <source>
        <strain evidence="3">cv. Jemalong A17</strain>
    </source>
</reference>
<dbReference type="EMBL" id="CM001219">
    <property type="protein sequence ID" value="KEH34131.1"/>
    <property type="molecule type" value="Genomic_DNA"/>
</dbReference>
<reference evidence="2 4" key="2">
    <citation type="journal article" date="2014" name="BMC Genomics">
        <title>An improved genome release (version Mt4.0) for the model legume Medicago truncatula.</title>
        <authorList>
            <person name="Tang H."/>
            <person name="Krishnakumar V."/>
            <person name="Bidwell S."/>
            <person name="Rosen B."/>
            <person name="Chan A."/>
            <person name="Zhou S."/>
            <person name="Gentzbittel L."/>
            <person name="Childs K.L."/>
            <person name="Yandell M."/>
            <person name="Gundlach H."/>
            <person name="Mayer K.F."/>
            <person name="Schwartz D.C."/>
            <person name="Town C.D."/>
        </authorList>
    </citation>
    <scope>GENOME REANNOTATION</scope>
    <source>
        <strain evidence="2">A17</strain>
        <strain evidence="3 4">cv. Jemalong A17</strain>
    </source>
</reference>
<accession>A0A072UXG2</accession>
<sequence>MLIGALTPLQWKYQGLNTNPFQPPPITMLLFLTSLFSHAVAFTADMSFPTTIYIFHISGVVGVDTLLWIIISQFSNWCIINSFVLVVTLFCHSNCIELAYQLSCRTLDFFLPKHSNAAIAPQPPNLELAAQV</sequence>
<evidence type="ECO:0000256" key="1">
    <source>
        <dbReference type="SAM" id="Phobius"/>
    </source>
</evidence>
<keyword evidence="1" id="KW-1133">Transmembrane helix</keyword>
<dbReference type="PANTHER" id="PTHR34115">
    <property type="entry name" value="PROTEIN, PUTATIVE-RELATED"/>
    <property type="match status" value="1"/>
</dbReference>
<keyword evidence="4" id="KW-1185">Reference proteome</keyword>
<name>A0A072UXG2_MEDTR</name>
<dbReference type="InterPro" id="IPR053258">
    <property type="entry name" value="Ca-permeable_cation_channel"/>
</dbReference>
<dbReference type="PANTHER" id="PTHR34115:SF17">
    <property type="entry name" value="PROTEIN, PUTATIVE-RELATED"/>
    <property type="match status" value="1"/>
</dbReference>
<dbReference type="HOGENOM" id="CLU_151521_0_0_1"/>
<keyword evidence="1 2" id="KW-0812">Transmembrane</keyword>
<dbReference type="Proteomes" id="UP000002051">
    <property type="component" value="Chromosome 3"/>
</dbReference>
<feature type="transmembrane region" description="Helical" evidence="1">
    <location>
        <begin position="51"/>
        <end position="71"/>
    </location>
</feature>
<protein>
    <submittedName>
        <fullName evidence="2">Transmembrane protein, putative</fullName>
    </submittedName>
</protein>
<feature type="transmembrane region" description="Helical" evidence="1">
    <location>
        <begin position="77"/>
        <end position="100"/>
    </location>
</feature>
<reference evidence="2 4" key="1">
    <citation type="journal article" date="2011" name="Nature">
        <title>The Medicago genome provides insight into the evolution of rhizobial symbioses.</title>
        <authorList>
            <person name="Young N.D."/>
            <person name="Debelle F."/>
            <person name="Oldroyd G.E."/>
            <person name="Geurts R."/>
            <person name="Cannon S.B."/>
            <person name="Udvardi M.K."/>
            <person name="Benedito V.A."/>
            <person name="Mayer K.F."/>
            <person name="Gouzy J."/>
            <person name="Schoof H."/>
            <person name="Van de Peer Y."/>
            <person name="Proost S."/>
            <person name="Cook D.R."/>
            <person name="Meyers B.C."/>
            <person name="Spannagl M."/>
            <person name="Cheung F."/>
            <person name="De Mita S."/>
            <person name="Krishnakumar V."/>
            <person name="Gundlach H."/>
            <person name="Zhou S."/>
            <person name="Mudge J."/>
            <person name="Bharti A.K."/>
            <person name="Murray J.D."/>
            <person name="Naoumkina M.A."/>
            <person name="Rosen B."/>
            <person name="Silverstein K.A."/>
            <person name="Tang H."/>
            <person name="Rombauts S."/>
            <person name="Zhao P.X."/>
            <person name="Zhou P."/>
            <person name="Barbe V."/>
            <person name="Bardou P."/>
            <person name="Bechner M."/>
            <person name="Bellec A."/>
            <person name="Berger A."/>
            <person name="Berges H."/>
            <person name="Bidwell S."/>
            <person name="Bisseling T."/>
            <person name="Choisne N."/>
            <person name="Couloux A."/>
            <person name="Denny R."/>
            <person name="Deshpande S."/>
            <person name="Dai X."/>
            <person name="Doyle J.J."/>
            <person name="Dudez A.M."/>
            <person name="Farmer A.D."/>
            <person name="Fouteau S."/>
            <person name="Franken C."/>
            <person name="Gibelin C."/>
            <person name="Gish J."/>
            <person name="Goldstein S."/>
            <person name="Gonzalez A.J."/>
            <person name="Green P.J."/>
            <person name="Hallab A."/>
            <person name="Hartog M."/>
            <person name="Hua A."/>
            <person name="Humphray S.J."/>
            <person name="Jeong D.H."/>
            <person name="Jing Y."/>
            <person name="Jocker A."/>
            <person name="Kenton S.M."/>
            <person name="Kim D.J."/>
            <person name="Klee K."/>
            <person name="Lai H."/>
            <person name="Lang C."/>
            <person name="Lin S."/>
            <person name="Macmil S.L."/>
            <person name="Magdelenat G."/>
            <person name="Matthews L."/>
            <person name="McCorrison J."/>
            <person name="Monaghan E.L."/>
            <person name="Mun J.H."/>
            <person name="Najar F.Z."/>
            <person name="Nicholson C."/>
            <person name="Noirot C."/>
            <person name="O'Bleness M."/>
            <person name="Paule C.R."/>
            <person name="Poulain J."/>
            <person name="Prion F."/>
            <person name="Qin B."/>
            <person name="Qu C."/>
            <person name="Retzel E.F."/>
            <person name="Riddle C."/>
            <person name="Sallet E."/>
            <person name="Samain S."/>
            <person name="Samson N."/>
            <person name="Sanders I."/>
            <person name="Saurat O."/>
            <person name="Scarpelli C."/>
            <person name="Schiex T."/>
            <person name="Segurens B."/>
            <person name="Severin A.J."/>
            <person name="Sherrier D.J."/>
            <person name="Shi R."/>
            <person name="Sims S."/>
            <person name="Singer S.R."/>
            <person name="Sinharoy S."/>
            <person name="Sterck L."/>
            <person name="Viollet A."/>
            <person name="Wang B.B."/>
            <person name="Wang K."/>
            <person name="Wang M."/>
            <person name="Wang X."/>
            <person name="Warfsmann J."/>
            <person name="Weissenbach J."/>
            <person name="White D.D."/>
            <person name="White J.D."/>
            <person name="Wiley G.B."/>
            <person name="Wincker P."/>
            <person name="Xing Y."/>
            <person name="Yang L."/>
            <person name="Yao Z."/>
            <person name="Ying F."/>
            <person name="Zhai J."/>
            <person name="Zhou L."/>
            <person name="Zuber A."/>
            <person name="Denarie J."/>
            <person name="Dixon R.A."/>
            <person name="May G.D."/>
            <person name="Schwartz D.C."/>
            <person name="Rogers J."/>
            <person name="Quetier F."/>
            <person name="Town C.D."/>
            <person name="Roe B.A."/>
        </authorList>
    </citation>
    <scope>NUCLEOTIDE SEQUENCE [LARGE SCALE GENOMIC DNA]</scope>
    <source>
        <strain evidence="2">A17</strain>
        <strain evidence="3 4">cv. Jemalong A17</strain>
    </source>
</reference>
<proteinExistence type="predicted"/>
<organism evidence="2 4">
    <name type="scientific">Medicago truncatula</name>
    <name type="common">Barrel medic</name>
    <name type="synonym">Medicago tribuloides</name>
    <dbReference type="NCBI Taxonomy" id="3880"/>
    <lineage>
        <taxon>Eukaryota</taxon>
        <taxon>Viridiplantae</taxon>
        <taxon>Streptophyta</taxon>
        <taxon>Embryophyta</taxon>
        <taxon>Tracheophyta</taxon>
        <taxon>Spermatophyta</taxon>
        <taxon>Magnoliopsida</taxon>
        <taxon>eudicotyledons</taxon>
        <taxon>Gunneridae</taxon>
        <taxon>Pentapetalae</taxon>
        <taxon>rosids</taxon>
        <taxon>fabids</taxon>
        <taxon>Fabales</taxon>
        <taxon>Fabaceae</taxon>
        <taxon>Papilionoideae</taxon>
        <taxon>50 kb inversion clade</taxon>
        <taxon>NPAAA clade</taxon>
        <taxon>Hologalegina</taxon>
        <taxon>IRL clade</taxon>
        <taxon>Trifolieae</taxon>
        <taxon>Medicago</taxon>
    </lineage>
</organism>
<dbReference type="AlphaFoldDB" id="A0A072UXG2"/>
<evidence type="ECO:0000313" key="3">
    <source>
        <dbReference type="EnsemblPlants" id="KEH34131"/>
    </source>
</evidence>
<keyword evidence="1" id="KW-0472">Membrane</keyword>
<dbReference type="EnsemblPlants" id="KEH34131">
    <property type="protein sequence ID" value="KEH34131"/>
    <property type="gene ID" value="MTR_3g061795"/>
</dbReference>